<reference evidence="1" key="1">
    <citation type="submission" date="2020-08" db="EMBL/GenBank/DDBJ databases">
        <title>Multicomponent nature underlies the extraordinary mechanical properties of spider dragline silk.</title>
        <authorList>
            <person name="Kono N."/>
            <person name="Nakamura H."/>
            <person name="Mori M."/>
            <person name="Yoshida Y."/>
            <person name="Ohtoshi R."/>
            <person name="Malay A.D."/>
            <person name="Moran D.A.P."/>
            <person name="Tomita M."/>
            <person name="Numata K."/>
            <person name="Arakawa K."/>
        </authorList>
    </citation>
    <scope>NUCLEOTIDE SEQUENCE</scope>
</reference>
<dbReference type="Gene3D" id="3.10.10.10">
    <property type="entry name" value="HIV Type 1 Reverse Transcriptase, subunit A, domain 1"/>
    <property type="match status" value="1"/>
</dbReference>
<keyword evidence="2" id="KW-1185">Reference proteome</keyword>
<dbReference type="AlphaFoldDB" id="A0A8X6ICC6"/>
<evidence type="ECO:0000313" key="1">
    <source>
        <dbReference type="EMBL" id="GFS39203.1"/>
    </source>
</evidence>
<sequence length="143" mass="16278">MQRRAENQNVADSLHLELFLQQLPSHVQSILTSIYPLTAQKPADKILDISPIQYMLDLGHMRPSNSNYGFPLHLVPKNGSDDWRPVGDSRALNCQTKRVRYPIPSVLDFTSDLHGTLHGTIFMGKGLNLCKMQYSNEIKIQKY</sequence>
<dbReference type="SUPFAM" id="SSF56672">
    <property type="entry name" value="DNA/RNA polymerases"/>
    <property type="match status" value="1"/>
</dbReference>
<name>A0A8X6ICC6_NEPPI</name>
<evidence type="ECO:0000313" key="2">
    <source>
        <dbReference type="Proteomes" id="UP000887013"/>
    </source>
</evidence>
<dbReference type="InterPro" id="IPR043502">
    <property type="entry name" value="DNA/RNA_pol_sf"/>
</dbReference>
<proteinExistence type="predicted"/>
<organism evidence="1 2">
    <name type="scientific">Nephila pilipes</name>
    <name type="common">Giant wood spider</name>
    <name type="synonym">Nephila maculata</name>
    <dbReference type="NCBI Taxonomy" id="299642"/>
    <lineage>
        <taxon>Eukaryota</taxon>
        <taxon>Metazoa</taxon>
        <taxon>Ecdysozoa</taxon>
        <taxon>Arthropoda</taxon>
        <taxon>Chelicerata</taxon>
        <taxon>Arachnida</taxon>
        <taxon>Araneae</taxon>
        <taxon>Araneomorphae</taxon>
        <taxon>Entelegynae</taxon>
        <taxon>Araneoidea</taxon>
        <taxon>Nephilidae</taxon>
        <taxon>Nephila</taxon>
    </lineage>
</organism>
<dbReference type="OrthoDB" id="6423908at2759"/>
<dbReference type="EMBL" id="BMAW01043387">
    <property type="protein sequence ID" value="GFS39203.1"/>
    <property type="molecule type" value="Genomic_DNA"/>
</dbReference>
<dbReference type="GO" id="GO:0071897">
    <property type="term" value="P:DNA biosynthetic process"/>
    <property type="evidence" value="ECO:0007669"/>
    <property type="project" value="UniProtKB-ARBA"/>
</dbReference>
<accession>A0A8X6ICC6</accession>
<dbReference type="Proteomes" id="UP000887013">
    <property type="component" value="Unassembled WGS sequence"/>
</dbReference>
<gene>
    <name evidence="1" type="primary">AVEN_68298_1</name>
    <name evidence="1" type="ORF">NPIL_284361</name>
</gene>
<comment type="caution">
    <text evidence="1">The sequence shown here is derived from an EMBL/GenBank/DDBJ whole genome shotgun (WGS) entry which is preliminary data.</text>
</comment>
<protein>
    <submittedName>
        <fullName evidence="1">Uncharacterized protein</fullName>
    </submittedName>
</protein>